<accession>A0A317CMQ8</accession>
<name>A0A317CMQ8_9GAMM</name>
<dbReference type="RefSeq" id="WP_109836694.1">
    <property type="nucleotide sequence ID" value="NZ_QGKM01000010.1"/>
</dbReference>
<feature type="chain" id="PRO_5016392549" description="Yeast cell wall synthesis Kre9/Knh1-like N-terminal domain-containing protein" evidence="2">
    <location>
        <begin position="22"/>
        <end position="688"/>
    </location>
</feature>
<comment type="caution">
    <text evidence="4">The sequence shown here is derived from an EMBL/GenBank/DDBJ whole genome shotgun (WGS) entry which is preliminary data.</text>
</comment>
<dbReference type="InterPro" id="IPR013783">
    <property type="entry name" value="Ig-like_fold"/>
</dbReference>
<dbReference type="InterPro" id="IPR024079">
    <property type="entry name" value="MetalloPept_cat_dom_sf"/>
</dbReference>
<evidence type="ECO:0000313" key="4">
    <source>
        <dbReference type="EMBL" id="PWQ99497.1"/>
    </source>
</evidence>
<protein>
    <recommendedName>
        <fullName evidence="3">Yeast cell wall synthesis Kre9/Knh1-like N-terminal domain-containing protein</fullName>
    </recommendedName>
</protein>
<dbReference type="GO" id="GO:0008237">
    <property type="term" value="F:metallopeptidase activity"/>
    <property type="evidence" value="ECO:0007669"/>
    <property type="project" value="InterPro"/>
</dbReference>
<sequence length="688" mass="73807">MRKTTISFVLLSAFIMQAAWSADRVINPWQAATSAYAARQSSDAADSRNVSAKQGYRVSADLESFAAEFAVGDDLLVSLPLPDGSTATYQFSRSSVMADELAAKYPQIQTFTAKDIDNPANRGSFDLTPHGFHGMFKHNGEWVFIDPEMRNDTGSYIAYFSKDAEALVGRTADTVLNHSLADHDGEESGSIFSSRPVLGDTLRTYRLAISASAEYTSFHGGTVSDGLAAIATLVSRLNEVFRRDLAVRFVLVANNDEVIYTNRFLDPFSNTDNDINENPAVLNGVIGVNNYDIGHVVNTGGGGAAVLASICSEENKAYGVTGTSYPVTDSFYIDYVAHEIGHQLGANHTFNGTSENCGGLNRNPATAWEPGSGSTIMSYAGICGPQDLQNNSDDFFHSGSIEEMLSHLESATCGVKTGLDNTVPTVDAGDDYVIPANTPFRLVGSAEDANGDSLSYSWDEYDTGAAASSLAEMVDNGNRPLFRSWDLTDTPERYFPRLEDVLTEEGYTTVGESYPTTDRDLTFRLTVRDGEGGVATDETIITVEASAGPFRVTEPTGDSTWLEGEQVAIRWDVAGTDDAPVNCSQVDIALVSNSDVNTLTTIASGTANDGEFDYTVGSLEGTQARLLIGCTDNVFYAVNDGAFALQKIDEEPSVDAASNKSGGGSIPFLNLLILLLTAIIVRRFSTTK</sequence>
<evidence type="ECO:0000256" key="2">
    <source>
        <dbReference type="SAM" id="SignalP"/>
    </source>
</evidence>
<dbReference type="Pfam" id="PF10342">
    <property type="entry name" value="Kre9_KNH"/>
    <property type="match status" value="1"/>
</dbReference>
<keyword evidence="1 2" id="KW-0732">Signal</keyword>
<feature type="signal peptide" evidence="2">
    <location>
        <begin position="1"/>
        <end position="21"/>
    </location>
</feature>
<evidence type="ECO:0000313" key="5">
    <source>
        <dbReference type="Proteomes" id="UP000245539"/>
    </source>
</evidence>
<feature type="domain" description="Yeast cell wall synthesis Kre9/Knh1-like N-terminal" evidence="3">
    <location>
        <begin position="555"/>
        <end position="616"/>
    </location>
</feature>
<dbReference type="InterPro" id="IPR018466">
    <property type="entry name" value="Kre9/Knh1-like_N"/>
</dbReference>
<evidence type="ECO:0000259" key="3">
    <source>
        <dbReference type="Pfam" id="PF10342"/>
    </source>
</evidence>
<dbReference type="Gene3D" id="2.60.40.10">
    <property type="entry name" value="Immunoglobulins"/>
    <property type="match status" value="1"/>
</dbReference>
<reference evidence="4 5" key="1">
    <citation type="submission" date="2018-05" db="EMBL/GenBank/DDBJ databases">
        <title>Leucothrix arctica sp. nov., isolated from Arctic seawater.</title>
        <authorList>
            <person name="Choi A."/>
            <person name="Baek K."/>
        </authorList>
    </citation>
    <scope>NUCLEOTIDE SEQUENCE [LARGE SCALE GENOMIC DNA]</scope>
    <source>
        <strain evidence="4 5">JCM 18388</strain>
    </source>
</reference>
<keyword evidence="5" id="KW-1185">Reference proteome</keyword>
<dbReference type="Gene3D" id="3.40.390.10">
    <property type="entry name" value="Collagenase (Catalytic Domain)"/>
    <property type="match status" value="1"/>
</dbReference>
<organism evidence="4 5">
    <name type="scientific">Leucothrix pacifica</name>
    <dbReference type="NCBI Taxonomy" id="1247513"/>
    <lineage>
        <taxon>Bacteria</taxon>
        <taxon>Pseudomonadati</taxon>
        <taxon>Pseudomonadota</taxon>
        <taxon>Gammaproteobacteria</taxon>
        <taxon>Thiotrichales</taxon>
        <taxon>Thiotrichaceae</taxon>
        <taxon>Leucothrix</taxon>
    </lineage>
</organism>
<dbReference type="AlphaFoldDB" id="A0A317CMQ8"/>
<dbReference type="Proteomes" id="UP000245539">
    <property type="component" value="Unassembled WGS sequence"/>
</dbReference>
<proteinExistence type="predicted"/>
<dbReference type="OrthoDB" id="5242130at2"/>
<dbReference type="Pfam" id="PF13583">
    <property type="entry name" value="Reprolysin_4"/>
    <property type="match status" value="1"/>
</dbReference>
<dbReference type="SUPFAM" id="SSF55486">
    <property type="entry name" value="Metalloproteases ('zincins'), catalytic domain"/>
    <property type="match status" value="1"/>
</dbReference>
<gene>
    <name evidence="4" type="ORF">DKW60_05655</name>
</gene>
<evidence type="ECO:0000256" key="1">
    <source>
        <dbReference type="ARBA" id="ARBA00022729"/>
    </source>
</evidence>
<dbReference type="EMBL" id="QGKM01000010">
    <property type="protein sequence ID" value="PWQ99497.1"/>
    <property type="molecule type" value="Genomic_DNA"/>
</dbReference>